<dbReference type="GO" id="GO:0005544">
    <property type="term" value="F:calcium-dependent phospholipid binding"/>
    <property type="evidence" value="ECO:0007669"/>
    <property type="project" value="TreeGrafter"/>
</dbReference>
<feature type="non-terminal residue" evidence="2">
    <location>
        <position position="90"/>
    </location>
</feature>
<dbReference type="GO" id="GO:0005509">
    <property type="term" value="F:calcium ion binding"/>
    <property type="evidence" value="ECO:0007669"/>
    <property type="project" value="TreeGrafter"/>
</dbReference>
<keyword evidence="3" id="KW-1185">Reference proteome</keyword>
<dbReference type="GO" id="GO:0035091">
    <property type="term" value="F:phosphatidylinositol binding"/>
    <property type="evidence" value="ECO:0007669"/>
    <property type="project" value="TreeGrafter"/>
</dbReference>
<dbReference type="AlphaFoldDB" id="A0AAN8WSX6"/>
<accession>A0AAN8WSX6</accession>
<dbReference type="Pfam" id="PF00168">
    <property type="entry name" value="C2"/>
    <property type="match status" value="1"/>
</dbReference>
<dbReference type="InterPro" id="IPR000008">
    <property type="entry name" value="C2_dom"/>
</dbReference>
<dbReference type="PANTHER" id="PTHR45761:SF1">
    <property type="entry name" value="EXTENDED SYNAPTOTAGMIN-LIKE PROTEIN 2, ISOFORM C"/>
    <property type="match status" value="1"/>
</dbReference>
<dbReference type="Proteomes" id="UP001381693">
    <property type="component" value="Unassembled WGS sequence"/>
</dbReference>
<proteinExistence type="predicted"/>
<dbReference type="PROSITE" id="PS50004">
    <property type="entry name" value="C2"/>
    <property type="match status" value="1"/>
</dbReference>
<feature type="domain" description="C2" evidence="1">
    <location>
        <begin position="1"/>
        <end position="90"/>
    </location>
</feature>
<dbReference type="GO" id="GO:0031210">
    <property type="term" value="F:phosphatidylcholine binding"/>
    <property type="evidence" value="ECO:0007669"/>
    <property type="project" value="TreeGrafter"/>
</dbReference>
<sequence>MAPAVEATWGLPKEEDGELPDPYVKLYLLPDRSKDSKRKTDVIKDDCNPKFDERFEYAVSPNELTQRTLEVSVINKKGLLFLQRSNTMGQ</sequence>
<dbReference type="Gene3D" id="2.60.40.150">
    <property type="entry name" value="C2 domain"/>
    <property type="match status" value="1"/>
</dbReference>
<evidence type="ECO:0000313" key="2">
    <source>
        <dbReference type="EMBL" id="KAK7067803.1"/>
    </source>
</evidence>
<reference evidence="2 3" key="1">
    <citation type="submission" date="2023-11" db="EMBL/GenBank/DDBJ databases">
        <title>Halocaridina rubra genome assembly.</title>
        <authorList>
            <person name="Smith C."/>
        </authorList>
    </citation>
    <scope>NUCLEOTIDE SEQUENCE [LARGE SCALE GENOMIC DNA]</scope>
    <source>
        <strain evidence="2">EP-1</strain>
        <tissue evidence="2">Whole</tissue>
    </source>
</reference>
<protein>
    <submittedName>
        <fullName evidence="2">Extended synaptotagmin-3</fullName>
    </submittedName>
</protein>
<dbReference type="EMBL" id="JAXCGZ010017694">
    <property type="protein sequence ID" value="KAK7067803.1"/>
    <property type="molecule type" value="Genomic_DNA"/>
</dbReference>
<gene>
    <name evidence="2" type="primary">ESYT3_1</name>
    <name evidence="2" type="ORF">SK128_017960</name>
</gene>
<dbReference type="PANTHER" id="PTHR45761">
    <property type="entry name" value="EXTENDED SYNAPTOTAGMIN-LIKE PROTEIN 2, ISOFORM C"/>
    <property type="match status" value="1"/>
</dbReference>
<evidence type="ECO:0000313" key="3">
    <source>
        <dbReference type="Proteomes" id="UP001381693"/>
    </source>
</evidence>
<dbReference type="GO" id="GO:0005789">
    <property type="term" value="C:endoplasmic reticulum membrane"/>
    <property type="evidence" value="ECO:0007669"/>
    <property type="project" value="TreeGrafter"/>
</dbReference>
<comment type="caution">
    <text evidence="2">The sequence shown here is derived from an EMBL/GenBank/DDBJ whole genome shotgun (WGS) entry which is preliminary data.</text>
</comment>
<dbReference type="InterPro" id="IPR051634">
    <property type="entry name" value="Extended_Synaptotagmin"/>
</dbReference>
<dbReference type="InterPro" id="IPR035892">
    <property type="entry name" value="C2_domain_sf"/>
</dbReference>
<organism evidence="2 3">
    <name type="scientific">Halocaridina rubra</name>
    <name type="common">Hawaiian red shrimp</name>
    <dbReference type="NCBI Taxonomy" id="373956"/>
    <lineage>
        <taxon>Eukaryota</taxon>
        <taxon>Metazoa</taxon>
        <taxon>Ecdysozoa</taxon>
        <taxon>Arthropoda</taxon>
        <taxon>Crustacea</taxon>
        <taxon>Multicrustacea</taxon>
        <taxon>Malacostraca</taxon>
        <taxon>Eumalacostraca</taxon>
        <taxon>Eucarida</taxon>
        <taxon>Decapoda</taxon>
        <taxon>Pleocyemata</taxon>
        <taxon>Caridea</taxon>
        <taxon>Atyoidea</taxon>
        <taxon>Atyidae</taxon>
        <taxon>Halocaridina</taxon>
    </lineage>
</organism>
<dbReference type="GO" id="GO:0008429">
    <property type="term" value="F:phosphatidylethanolamine binding"/>
    <property type="evidence" value="ECO:0007669"/>
    <property type="project" value="TreeGrafter"/>
</dbReference>
<dbReference type="SUPFAM" id="SSF49562">
    <property type="entry name" value="C2 domain (Calcium/lipid-binding domain, CaLB)"/>
    <property type="match status" value="1"/>
</dbReference>
<name>A0AAN8WSX6_HALRR</name>
<evidence type="ECO:0000259" key="1">
    <source>
        <dbReference type="PROSITE" id="PS50004"/>
    </source>
</evidence>